<comment type="caution">
    <text evidence="5">The sequence shown here is derived from an EMBL/GenBank/DDBJ whole genome shotgun (WGS) entry which is preliminary data.</text>
</comment>
<keyword evidence="2" id="KW-0489">Methyltransferase</keyword>
<evidence type="ECO:0000256" key="3">
    <source>
        <dbReference type="ARBA" id="ARBA00022679"/>
    </source>
</evidence>
<reference evidence="5 6" key="1">
    <citation type="submission" date="2017-12" db="EMBL/GenBank/DDBJ databases">
        <title>Comparative genomics of Botrytis spp.</title>
        <authorList>
            <person name="Valero-Jimenez C.A."/>
            <person name="Tapia P."/>
            <person name="Veloso J."/>
            <person name="Silva-Moreno E."/>
            <person name="Staats M."/>
            <person name="Valdes J.H."/>
            <person name="Van Kan J.A.L."/>
        </authorList>
    </citation>
    <scope>NUCLEOTIDE SEQUENCE [LARGE SCALE GENOMIC DNA]</scope>
    <source>
        <strain evidence="5 6">Bh0001</strain>
    </source>
</reference>
<dbReference type="InterPro" id="IPR051052">
    <property type="entry name" value="Diverse_substrate_MTase"/>
</dbReference>
<dbReference type="EMBL" id="PQXK01000539">
    <property type="protein sequence ID" value="TGO31543.1"/>
    <property type="molecule type" value="Genomic_DNA"/>
</dbReference>
<name>A0A4Z1GBM0_9HELO</name>
<dbReference type="Proteomes" id="UP000297814">
    <property type="component" value="Unassembled WGS sequence"/>
</dbReference>
<comment type="similarity">
    <text evidence="1">Belongs to the methyltransferase superfamily.</text>
</comment>
<evidence type="ECO:0000313" key="6">
    <source>
        <dbReference type="Proteomes" id="UP000297814"/>
    </source>
</evidence>
<dbReference type="Gene3D" id="3.40.50.150">
    <property type="entry name" value="Vaccinia Virus protein VP39"/>
    <property type="match status" value="1"/>
</dbReference>
<dbReference type="GO" id="GO:0008757">
    <property type="term" value="F:S-adenosylmethionine-dependent methyltransferase activity"/>
    <property type="evidence" value="ECO:0007669"/>
    <property type="project" value="InterPro"/>
</dbReference>
<dbReference type="PANTHER" id="PTHR44942:SF4">
    <property type="entry name" value="METHYLTRANSFERASE TYPE 11 DOMAIN-CONTAINING PROTEIN"/>
    <property type="match status" value="1"/>
</dbReference>
<dbReference type="Pfam" id="PF08241">
    <property type="entry name" value="Methyltransf_11"/>
    <property type="match status" value="1"/>
</dbReference>
<evidence type="ECO:0000259" key="4">
    <source>
        <dbReference type="Pfam" id="PF08241"/>
    </source>
</evidence>
<dbReference type="PANTHER" id="PTHR44942">
    <property type="entry name" value="METHYLTRANSF_11 DOMAIN-CONTAINING PROTEIN"/>
    <property type="match status" value="1"/>
</dbReference>
<dbReference type="SUPFAM" id="SSF53335">
    <property type="entry name" value="S-adenosyl-L-methionine-dependent methyltransferases"/>
    <property type="match status" value="1"/>
</dbReference>
<accession>A0A4Z1GBM0</accession>
<organism evidence="5 6">
    <name type="scientific">Botrytis hyacinthi</name>
    <dbReference type="NCBI Taxonomy" id="278943"/>
    <lineage>
        <taxon>Eukaryota</taxon>
        <taxon>Fungi</taxon>
        <taxon>Dikarya</taxon>
        <taxon>Ascomycota</taxon>
        <taxon>Pezizomycotina</taxon>
        <taxon>Leotiomycetes</taxon>
        <taxon>Helotiales</taxon>
        <taxon>Sclerotiniaceae</taxon>
        <taxon>Botrytis</taxon>
    </lineage>
</organism>
<keyword evidence="6" id="KW-1185">Reference proteome</keyword>
<sequence>MSPKKSNIVSQPACNTTSLKISHLSTSSTHIAVYSQLQWQPSRKSNTKSKVDALSILTQQSQKAFSHARYAASRPSYPTSLYKTVLDYHQGPKSLLVDLGTGHGLVPRFLAPSFKQLIGTDPSPGMIAKAKELTSKDHHSNVDFKQAGAETLPFIEKGSVDVVTAAQAAHWFDYTKLWPEMERIVRSGGTLAFWGYKDHVLPEYKRASEILDRYAYGDKFLGPYWGQPGRSIIQGLLREVKPPMEAWEDVKRIEYEPGKEGIGSGTGEKIMSKRMRLGDMEEYVRTWSSVHAWKEEHKDSVRKSEGGSGDIVDEMMNEITKHEGPLHIKSWQEKEVEVEWGSVILLARKK</sequence>
<evidence type="ECO:0000256" key="1">
    <source>
        <dbReference type="ARBA" id="ARBA00008361"/>
    </source>
</evidence>
<feature type="domain" description="Methyltransferase type 11" evidence="4">
    <location>
        <begin position="97"/>
        <end position="193"/>
    </location>
</feature>
<dbReference type="InterPro" id="IPR029063">
    <property type="entry name" value="SAM-dependent_MTases_sf"/>
</dbReference>
<evidence type="ECO:0000313" key="5">
    <source>
        <dbReference type="EMBL" id="TGO31543.1"/>
    </source>
</evidence>
<evidence type="ECO:0000256" key="2">
    <source>
        <dbReference type="ARBA" id="ARBA00022603"/>
    </source>
</evidence>
<protein>
    <recommendedName>
        <fullName evidence="4">Methyltransferase type 11 domain-containing protein</fullName>
    </recommendedName>
</protein>
<dbReference type="GO" id="GO:0032259">
    <property type="term" value="P:methylation"/>
    <property type="evidence" value="ECO:0007669"/>
    <property type="project" value="UniProtKB-KW"/>
</dbReference>
<dbReference type="CDD" id="cd02440">
    <property type="entry name" value="AdoMet_MTases"/>
    <property type="match status" value="1"/>
</dbReference>
<dbReference type="AlphaFoldDB" id="A0A4Z1GBM0"/>
<dbReference type="InterPro" id="IPR013216">
    <property type="entry name" value="Methyltransf_11"/>
</dbReference>
<keyword evidence="3" id="KW-0808">Transferase</keyword>
<gene>
    <name evidence="5" type="ORF">BHYA_0544g00020</name>
</gene>
<proteinExistence type="inferred from homology"/>